<feature type="region of interest" description="Disordered" evidence="1">
    <location>
        <begin position="314"/>
        <end position="338"/>
    </location>
</feature>
<dbReference type="SUPFAM" id="SSF82185">
    <property type="entry name" value="Histone H3 K4-specific methyltransferase SET7/9 N-terminal domain"/>
    <property type="match status" value="1"/>
</dbReference>
<evidence type="ECO:0000259" key="3">
    <source>
        <dbReference type="Pfam" id="PF03544"/>
    </source>
</evidence>
<dbReference type="Pfam" id="PF03544">
    <property type="entry name" value="TonB_C"/>
    <property type="match status" value="1"/>
</dbReference>
<proteinExistence type="predicted"/>
<evidence type="ECO:0000256" key="1">
    <source>
        <dbReference type="SAM" id="MobiDB-lite"/>
    </source>
</evidence>
<evidence type="ECO:0000313" key="4">
    <source>
        <dbReference type="EMBL" id="KDN55440.1"/>
    </source>
</evidence>
<dbReference type="PATRIC" id="fig|1492738.3.peg.1557"/>
<accession>A0A066WXQ6</accession>
<dbReference type="GO" id="GO:0055085">
    <property type="term" value="P:transmembrane transport"/>
    <property type="evidence" value="ECO:0007669"/>
    <property type="project" value="InterPro"/>
</dbReference>
<protein>
    <recommendedName>
        <fullName evidence="3">TonB C-terminal domain-containing protein</fullName>
    </recommendedName>
</protein>
<comment type="caution">
    <text evidence="4">The sequence shown here is derived from an EMBL/GenBank/DDBJ whole genome shotgun (WGS) entry which is preliminary data.</text>
</comment>
<keyword evidence="2" id="KW-0732">Signal</keyword>
<evidence type="ECO:0000256" key="2">
    <source>
        <dbReference type="SAM" id="SignalP"/>
    </source>
</evidence>
<dbReference type="Gene3D" id="3.90.930.1">
    <property type="match status" value="1"/>
</dbReference>
<feature type="domain" description="TonB C-terminal" evidence="3">
    <location>
        <begin position="244"/>
        <end position="307"/>
    </location>
</feature>
<dbReference type="AlphaFoldDB" id="A0A066WXQ6"/>
<keyword evidence="5" id="KW-1185">Reference proteome</keyword>
<name>A0A066WXQ6_9FLAO</name>
<evidence type="ECO:0000313" key="5">
    <source>
        <dbReference type="Proteomes" id="UP000027064"/>
    </source>
</evidence>
<dbReference type="Proteomes" id="UP000027064">
    <property type="component" value="Unassembled WGS sequence"/>
</dbReference>
<dbReference type="eggNOG" id="COG2849">
    <property type="taxonomic scope" value="Bacteria"/>
</dbReference>
<reference evidence="4 5" key="1">
    <citation type="submission" date="2014-05" db="EMBL/GenBank/DDBJ databases">
        <title>Genome Sequence of Flavobacterium sp. EM1321.</title>
        <authorList>
            <person name="Shin S.-K."/>
            <person name="Yi H."/>
        </authorList>
    </citation>
    <scope>NUCLEOTIDE SEQUENCE [LARGE SCALE GENOMIC DNA]</scope>
    <source>
        <strain evidence="4 5">EM1321</strain>
    </source>
</reference>
<feature type="chain" id="PRO_5001633356" description="TonB C-terminal domain-containing protein" evidence="2">
    <location>
        <begin position="20"/>
        <end position="338"/>
    </location>
</feature>
<sequence>MKTNLLTTLLLLASIISYSQIIEPTRYNLDSLHNPTNKQNYKYIRVVENYKNQPNLFIFTEYYRSGKINMKAISSRKEKPYFQGPRLDYYENGNKKQESNYIDNNLNGKQLEWYENGEIKSEKEISWDADNKNPIIKIVHFWNKDKQQTVIDGNGQYEEDDENIYEKGPIKLGKREGVWEGKNLKENFSFSEIYNDGKFISGISTDKDNNKHPYKVLMEKASHTKGMRDFYSFIGRNYRTPNIQGLKGKIYITFIVDTDGSLSNFKILRDLGHGTGQEAIRVLKKAEKWTPGKARGINTKVLYSLPISITTSSGSSNYYPNQEPTFESEMLRNTNPHW</sequence>
<dbReference type="SUPFAM" id="SSF74653">
    <property type="entry name" value="TolA/TonB C-terminal domain"/>
    <property type="match status" value="1"/>
</dbReference>
<dbReference type="RefSeq" id="WP_081824666.1">
    <property type="nucleotide sequence ID" value="NZ_JNCA01000014.1"/>
</dbReference>
<dbReference type="STRING" id="1492738.FEM21_15670"/>
<feature type="signal peptide" evidence="2">
    <location>
        <begin position="1"/>
        <end position="19"/>
    </location>
</feature>
<gene>
    <name evidence="4" type="ORF">FEM21_15670</name>
</gene>
<dbReference type="EMBL" id="JNCA01000014">
    <property type="protein sequence ID" value="KDN55440.1"/>
    <property type="molecule type" value="Genomic_DNA"/>
</dbReference>
<dbReference type="Gene3D" id="3.30.1150.10">
    <property type="match status" value="1"/>
</dbReference>
<organism evidence="4 5">
    <name type="scientific">Flavobacterium seoulense</name>
    <dbReference type="NCBI Taxonomy" id="1492738"/>
    <lineage>
        <taxon>Bacteria</taxon>
        <taxon>Pseudomonadati</taxon>
        <taxon>Bacteroidota</taxon>
        <taxon>Flavobacteriia</taxon>
        <taxon>Flavobacteriales</taxon>
        <taxon>Flavobacteriaceae</taxon>
        <taxon>Flavobacterium</taxon>
    </lineage>
</organism>
<dbReference type="InterPro" id="IPR037682">
    <property type="entry name" value="TonB_C"/>
</dbReference>
<dbReference type="eggNOG" id="COG0810">
    <property type="taxonomic scope" value="Bacteria"/>
</dbReference>